<sequence length="105" mass="11964">MQRHAPSPSHSPDPRVLRAVRQVALAGLALVLVWPAARGYSQWLGWGPLWLLGMPMTAWWALYRFRLPRWRVRRVPGARAMRRGPQARRRTAPRRGIAGLLARAA</sequence>
<keyword evidence="3" id="KW-1185">Reference proteome</keyword>
<gene>
    <name evidence="2" type="ORF">ARC20_04505</name>
</gene>
<accession>A0A0R0AZ23</accession>
<feature type="transmembrane region" description="Helical" evidence="1">
    <location>
        <begin position="20"/>
        <end position="37"/>
    </location>
</feature>
<dbReference type="RefSeq" id="WP_057644185.1">
    <property type="nucleotide sequence ID" value="NZ_LLXU01000051.1"/>
</dbReference>
<dbReference type="Proteomes" id="UP000051802">
    <property type="component" value="Unassembled WGS sequence"/>
</dbReference>
<evidence type="ECO:0000313" key="2">
    <source>
        <dbReference type="EMBL" id="KRG46807.1"/>
    </source>
</evidence>
<reference evidence="2 3" key="1">
    <citation type="submission" date="2015-10" db="EMBL/GenBank/DDBJ databases">
        <title>Genome sequencing and analysis of members of genus Stenotrophomonas.</title>
        <authorList>
            <person name="Patil P.P."/>
            <person name="Midha S."/>
            <person name="Patil P.B."/>
        </authorList>
    </citation>
    <scope>NUCLEOTIDE SEQUENCE [LARGE SCALE GENOMIC DNA]</scope>
    <source>
        <strain evidence="2 3">JCM 16536</strain>
    </source>
</reference>
<dbReference type="STRING" id="676599.ARC20_04505"/>
<evidence type="ECO:0008006" key="4">
    <source>
        <dbReference type="Google" id="ProtNLM"/>
    </source>
</evidence>
<name>A0A0R0AZ23_9GAMM</name>
<feature type="transmembrane region" description="Helical" evidence="1">
    <location>
        <begin position="43"/>
        <end position="63"/>
    </location>
</feature>
<keyword evidence="1" id="KW-1133">Transmembrane helix</keyword>
<keyword evidence="1" id="KW-0472">Membrane</keyword>
<evidence type="ECO:0000313" key="3">
    <source>
        <dbReference type="Proteomes" id="UP000051802"/>
    </source>
</evidence>
<proteinExistence type="predicted"/>
<dbReference type="EMBL" id="LLXU01000051">
    <property type="protein sequence ID" value="KRG46807.1"/>
    <property type="molecule type" value="Genomic_DNA"/>
</dbReference>
<evidence type="ECO:0000256" key="1">
    <source>
        <dbReference type="SAM" id="Phobius"/>
    </source>
</evidence>
<protein>
    <recommendedName>
        <fullName evidence="4">Transmembrane protein</fullName>
    </recommendedName>
</protein>
<dbReference type="AlphaFoldDB" id="A0A0R0AZ23"/>
<organism evidence="2 3">
    <name type="scientific">Stenotrophomonas panacihumi</name>
    <dbReference type="NCBI Taxonomy" id="676599"/>
    <lineage>
        <taxon>Bacteria</taxon>
        <taxon>Pseudomonadati</taxon>
        <taxon>Pseudomonadota</taxon>
        <taxon>Gammaproteobacteria</taxon>
        <taxon>Lysobacterales</taxon>
        <taxon>Lysobacteraceae</taxon>
        <taxon>Stenotrophomonas</taxon>
    </lineage>
</organism>
<keyword evidence="1" id="KW-0812">Transmembrane</keyword>
<comment type="caution">
    <text evidence="2">The sequence shown here is derived from an EMBL/GenBank/DDBJ whole genome shotgun (WGS) entry which is preliminary data.</text>
</comment>